<evidence type="ECO:0000256" key="2">
    <source>
        <dbReference type="ARBA" id="ARBA00006899"/>
    </source>
</evidence>
<sequence length="438" mass="49177">MTEKIQRCREVCPNLSFDDGGDGFFYCTGCGSQANDIIDTGVDDDGGILTEAAVIAIMEMIDGVGPAVISDFGSSQISLTYTDYYSEIRLREAILSTDILKWTLEGKLPYFAAFLEIENQLGPPSRKIGLELPSVNFHAIASCYLKHLSLPVEKILPQACQVYEWSMPPELYLSDNDSRLPSRVCVMPILIVTMRILYDLNGGKWELIASCSNNLVSAVENGAGECGFSCNARGAVAEDDSASRDSDPHDSTSDMRPAYDDHEEKKLIEVFWDSYQSRKAGKASEDGKTDSHTCNNFHHSGFRHGCSSTPKESENFRDDACKCKCKMSRDDGDSNATLRQLKADMKENRFVYIPPRKNVKKKDGYIRYARKKDGAYLYAVHADYYILLRSCAKVAQVDVRTMHVGVLAFEKRLEMLERRIDVCLCKRLPDDFCEFCRD</sequence>
<keyword evidence="12" id="KW-1185">Reference proteome</keyword>
<organism evidence="11 12">
    <name type="scientific">Solanum verrucosum</name>
    <dbReference type="NCBI Taxonomy" id="315347"/>
    <lineage>
        <taxon>Eukaryota</taxon>
        <taxon>Viridiplantae</taxon>
        <taxon>Streptophyta</taxon>
        <taxon>Embryophyta</taxon>
        <taxon>Tracheophyta</taxon>
        <taxon>Spermatophyta</taxon>
        <taxon>Magnoliopsida</taxon>
        <taxon>eudicotyledons</taxon>
        <taxon>Gunneridae</taxon>
        <taxon>Pentapetalae</taxon>
        <taxon>asterids</taxon>
        <taxon>lamiids</taxon>
        <taxon>Solanales</taxon>
        <taxon>Solanaceae</taxon>
        <taxon>Solanoideae</taxon>
        <taxon>Solaneae</taxon>
        <taxon>Solanum</taxon>
    </lineage>
</organism>
<name>A0AAF0UEW9_SOLVR</name>
<dbReference type="PANTHER" id="PTHR31576:SF2">
    <property type="entry name" value="TATA BOX-BINDING PROTEIN-ASSOCIATED FACTOR RNA POLYMERASE I SUBUNIT B"/>
    <property type="match status" value="1"/>
</dbReference>
<feature type="region of interest" description="Disordered" evidence="10">
    <location>
        <begin position="239"/>
        <end position="259"/>
    </location>
</feature>
<dbReference type="AlphaFoldDB" id="A0AAF0UEW9"/>
<keyword evidence="4" id="KW-0863">Zinc-finger</keyword>
<comment type="subcellular location">
    <subcellularLocation>
        <location evidence="1">Nucleus</location>
        <location evidence="1">Nucleolus</location>
    </subcellularLocation>
</comment>
<keyword evidence="6" id="KW-0805">Transcription regulation</keyword>
<dbReference type="Proteomes" id="UP001234989">
    <property type="component" value="Chromosome 9"/>
</dbReference>
<evidence type="ECO:0000256" key="4">
    <source>
        <dbReference type="ARBA" id="ARBA00022771"/>
    </source>
</evidence>
<evidence type="ECO:0000256" key="8">
    <source>
        <dbReference type="ARBA" id="ARBA00023163"/>
    </source>
</evidence>
<comment type="similarity">
    <text evidence="2">Belongs to the RRN7/TAF1B family.</text>
</comment>
<keyword evidence="8" id="KW-0804">Transcription</keyword>
<gene>
    <name evidence="11" type="ORF">MTR67_038213</name>
</gene>
<dbReference type="GO" id="GO:0001164">
    <property type="term" value="F:RNA polymerase I core promoter sequence-specific DNA binding"/>
    <property type="evidence" value="ECO:0007669"/>
    <property type="project" value="InterPro"/>
</dbReference>
<dbReference type="InterPro" id="IPR033599">
    <property type="entry name" value="TAF1B/Rrn7"/>
</dbReference>
<evidence type="ECO:0000256" key="5">
    <source>
        <dbReference type="ARBA" id="ARBA00022833"/>
    </source>
</evidence>
<keyword evidence="9" id="KW-0539">Nucleus</keyword>
<evidence type="ECO:0000256" key="3">
    <source>
        <dbReference type="ARBA" id="ARBA00022723"/>
    </source>
</evidence>
<dbReference type="PANTHER" id="PTHR31576">
    <property type="entry name" value="TATA BOX-BINDING PROTEIN-ASSOCIATED FACTOR RNA POLYMERASE I SUBUNIT B"/>
    <property type="match status" value="1"/>
</dbReference>
<accession>A0AAF0UEW9</accession>
<feature type="compositionally biased region" description="Basic and acidic residues" evidence="10">
    <location>
        <begin position="241"/>
        <end position="259"/>
    </location>
</feature>
<keyword evidence="7" id="KW-0238">DNA-binding</keyword>
<dbReference type="GO" id="GO:0042790">
    <property type="term" value="P:nucleolar large rRNA transcription by RNA polymerase I"/>
    <property type="evidence" value="ECO:0007669"/>
    <property type="project" value="TreeGrafter"/>
</dbReference>
<reference evidence="11" key="1">
    <citation type="submission" date="2023-08" db="EMBL/GenBank/DDBJ databases">
        <title>A de novo genome assembly of Solanum verrucosum Schlechtendal, a Mexican diploid species geographically isolated from the other diploid A-genome species in potato relatives.</title>
        <authorList>
            <person name="Hosaka K."/>
        </authorList>
    </citation>
    <scope>NUCLEOTIDE SEQUENCE</scope>
    <source>
        <tissue evidence="11">Young leaves</tissue>
    </source>
</reference>
<evidence type="ECO:0000256" key="9">
    <source>
        <dbReference type="ARBA" id="ARBA00023242"/>
    </source>
</evidence>
<dbReference type="EMBL" id="CP133620">
    <property type="protein sequence ID" value="WMV44828.1"/>
    <property type="molecule type" value="Genomic_DNA"/>
</dbReference>
<dbReference type="GO" id="GO:0008270">
    <property type="term" value="F:zinc ion binding"/>
    <property type="evidence" value="ECO:0007669"/>
    <property type="project" value="UniProtKB-KW"/>
</dbReference>
<dbReference type="GO" id="GO:0070860">
    <property type="term" value="C:RNA polymerase I core factor complex"/>
    <property type="evidence" value="ECO:0007669"/>
    <property type="project" value="InterPro"/>
</dbReference>
<keyword evidence="3" id="KW-0479">Metal-binding</keyword>
<evidence type="ECO:0000313" key="11">
    <source>
        <dbReference type="EMBL" id="WMV44828.1"/>
    </source>
</evidence>
<keyword evidence="5" id="KW-0862">Zinc</keyword>
<evidence type="ECO:0000256" key="10">
    <source>
        <dbReference type="SAM" id="MobiDB-lite"/>
    </source>
</evidence>
<protein>
    <recommendedName>
        <fullName evidence="13">RRN7-type domain-containing protein</fullName>
    </recommendedName>
</protein>
<evidence type="ECO:0000256" key="6">
    <source>
        <dbReference type="ARBA" id="ARBA00023015"/>
    </source>
</evidence>
<evidence type="ECO:0000313" key="12">
    <source>
        <dbReference type="Proteomes" id="UP001234989"/>
    </source>
</evidence>
<proteinExistence type="inferred from homology"/>
<evidence type="ECO:0000256" key="1">
    <source>
        <dbReference type="ARBA" id="ARBA00004604"/>
    </source>
</evidence>
<evidence type="ECO:0000256" key="7">
    <source>
        <dbReference type="ARBA" id="ARBA00023125"/>
    </source>
</evidence>
<evidence type="ECO:0008006" key="13">
    <source>
        <dbReference type="Google" id="ProtNLM"/>
    </source>
</evidence>